<evidence type="ECO:0000313" key="2">
    <source>
        <dbReference type="Proteomes" id="UP000271573"/>
    </source>
</evidence>
<dbReference type="Gene3D" id="1.25.40.290">
    <property type="entry name" value="ARM repeat domains"/>
    <property type="match status" value="1"/>
</dbReference>
<gene>
    <name evidence="1" type="ORF">Back2_09160</name>
</gene>
<organism evidence="1 2">
    <name type="scientific">Nocardioides baekrokdamisoli</name>
    <dbReference type="NCBI Taxonomy" id="1804624"/>
    <lineage>
        <taxon>Bacteria</taxon>
        <taxon>Bacillati</taxon>
        <taxon>Actinomycetota</taxon>
        <taxon>Actinomycetes</taxon>
        <taxon>Propionibacteriales</taxon>
        <taxon>Nocardioidaceae</taxon>
        <taxon>Nocardioides</taxon>
    </lineage>
</organism>
<dbReference type="PANTHER" id="PTHR34070">
    <property type="entry name" value="ARMADILLO-TYPE FOLD"/>
    <property type="match status" value="1"/>
</dbReference>
<name>A0A3G9J0Z5_9ACTN</name>
<dbReference type="KEGG" id="nbe:Back2_09160"/>
<dbReference type="PANTHER" id="PTHR34070:SF1">
    <property type="entry name" value="DNA ALKYLATION REPAIR PROTEIN"/>
    <property type="match status" value="1"/>
</dbReference>
<accession>A0A3G9J0Z5</accession>
<dbReference type="SUPFAM" id="SSF48371">
    <property type="entry name" value="ARM repeat"/>
    <property type="match status" value="1"/>
</dbReference>
<dbReference type="InterPro" id="IPR016024">
    <property type="entry name" value="ARM-type_fold"/>
</dbReference>
<reference evidence="1 2" key="1">
    <citation type="submission" date="2018-11" db="EMBL/GenBank/DDBJ databases">
        <title>Complete genome sequence of Nocardioides baekrokdamisoli strain KCTC 39748.</title>
        <authorList>
            <person name="Kang S.W."/>
            <person name="Lee K.C."/>
            <person name="Kim K.K."/>
            <person name="Kim J.S."/>
            <person name="Kim D.S."/>
            <person name="Ko S.H."/>
            <person name="Yang S.H."/>
            <person name="Shin Y.K."/>
            <person name="Lee J.S."/>
        </authorList>
    </citation>
    <scope>NUCLEOTIDE SEQUENCE [LARGE SCALE GENOMIC DNA]</scope>
    <source>
        <strain evidence="1 2">KCTC 39748</strain>
    </source>
</reference>
<dbReference type="InterPro" id="IPR014825">
    <property type="entry name" value="DNA_alkylation"/>
</dbReference>
<protein>
    <submittedName>
        <fullName evidence="1">DNA alkylation repair protein</fullName>
    </submittedName>
</protein>
<dbReference type="Gene3D" id="1.20.1660.10">
    <property type="entry name" value="Hypothetical protein (EF3068)"/>
    <property type="match status" value="1"/>
</dbReference>
<dbReference type="Pfam" id="PF08713">
    <property type="entry name" value="DNA_alkylation"/>
    <property type="match status" value="1"/>
</dbReference>
<sequence>MPFLGVRNPEVRRLTRAVVRGASAEALVATARALWDGAEFREERYAATEILGRPVLAGDWSLAPLHEHIARTGAWWDHVDETARRIADLHDAHPVETAALVRRWASDESFWINRLAILSQLGRRERTDVHLLTDVIGPHLGSREFFLRKAIGWALREYAKTDPDWVRAYVDATEMSPLSRREALKRLG</sequence>
<proteinExistence type="predicted"/>
<dbReference type="AlphaFoldDB" id="A0A3G9J0Z5"/>
<evidence type="ECO:0000313" key="1">
    <source>
        <dbReference type="EMBL" id="BBH16629.1"/>
    </source>
</evidence>
<dbReference type="Proteomes" id="UP000271573">
    <property type="component" value="Chromosome"/>
</dbReference>
<keyword evidence="2" id="KW-1185">Reference proteome</keyword>
<dbReference type="EMBL" id="AP019307">
    <property type="protein sequence ID" value="BBH16629.1"/>
    <property type="molecule type" value="Genomic_DNA"/>
</dbReference>